<feature type="domain" description="N-acetyltransferase" evidence="1">
    <location>
        <begin position="9"/>
        <end position="164"/>
    </location>
</feature>
<dbReference type="EMBL" id="MCZF01000202">
    <property type="protein sequence ID" value="PMM47737.1"/>
    <property type="molecule type" value="Genomic_DNA"/>
</dbReference>
<organism evidence="2 3">
    <name type="scientific">Vibrio splendidus</name>
    <dbReference type="NCBI Taxonomy" id="29497"/>
    <lineage>
        <taxon>Bacteria</taxon>
        <taxon>Pseudomonadati</taxon>
        <taxon>Pseudomonadota</taxon>
        <taxon>Gammaproteobacteria</taxon>
        <taxon>Vibrionales</taxon>
        <taxon>Vibrionaceae</taxon>
        <taxon>Vibrio</taxon>
    </lineage>
</organism>
<dbReference type="InterPro" id="IPR016181">
    <property type="entry name" value="Acyl_CoA_acyltransferase"/>
</dbReference>
<dbReference type="InterPro" id="IPR051531">
    <property type="entry name" value="N-acetyltransferase"/>
</dbReference>
<reference evidence="3" key="1">
    <citation type="submission" date="2016-07" db="EMBL/GenBank/DDBJ databases">
        <title>Nontailed viruses are major unrecognized killers of bacteria in the ocean.</title>
        <authorList>
            <person name="Kauffman K."/>
            <person name="Hussain F."/>
            <person name="Yang J."/>
            <person name="Arevalo P."/>
            <person name="Brown J."/>
            <person name="Cutler M."/>
            <person name="Kelly L."/>
            <person name="Polz M.F."/>
        </authorList>
    </citation>
    <scope>NUCLEOTIDE SEQUENCE [LARGE SCALE GENOMIC DNA]</scope>
    <source>
        <strain evidence="3">10N.261.48.B5</strain>
    </source>
</reference>
<dbReference type="Proteomes" id="UP000235533">
    <property type="component" value="Unassembled WGS sequence"/>
</dbReference>
<dbReference type="PANTHER" id="PTHR43792">
    <property type="entry name" value="GNAT FAMILY, PUTATIVE (AFU_ORTHOLOGUE AFUA_3G00765)-RELATED-RELATED"/>
    <property type="match status" value="1"/>
</dbReference>
<dbReference type="GO" id="GO:0016747">
    <property type="term" value="F:acyltransferase activity, transferring groups other than amino-acyl groups"/>
    <property type="evidence" value="ECO:0007669"/>
    <property type="project" value="InterPro"/>
</dbReference>
<keyword evidence="2" id="KW-0808">Transferase</keyword>
<proteinExistence type="predicted"/>
<dbReference type="InterPro" id="IPR000182">
    <property type="entry name" value="GNAT_dom"/>
</dbReference>
<dbReference type="SUPFAM" id="SSF55729">
    <property type="entry name" value="Acyl-CoA N-acyltransferases (Nat)"/>
    <property type="match status" value="1"/>
</dbReference>
<dbReference type="PROSITE" id="PS51186">
    <property type="entry name" value="GNAT"/>
    <property type="match status" value="1"/>
</dbReference>
<name>A0A2N7JPK1_VIBSP</name>
<comment type="caution">
    <text evidence="2">The sequence shown here is derived from an EMBL/GenBank/DDBJ whole genome shotgun (WGS) entry which is preliminary data.</text>
</comment>
<accession>A0A2N7JPK1</accession>
<evidence type="ECO:0000259" key="1">
    <source>
        <dbReference type="PROSITE" id="PS51186"/>
    </source>
</evidence>
<protein>
    <submittedName>
        <fullName evidence="2">GNAT family N-acetyltransferase</fullName>
    </submittedName>
</protein>
<dbReference type="PANTHER" id="PTHR43792:SF1">
    <property type="entry name" value="N-ACETYLTRANSFERASE DOMAIN-CONTAINING PROTEIN"/>
    <property type="match status" value="1"/>
</dbReference>
<gene>
    <name evidence="2" type="ORF">BCT54_04320</name>
</gene>
<dbReference type="Pfam" id="PF13302">
    <property type="entry name" value="Acetyltransf_3"/>
    <property type="match status" value="1"/>
</dbReference>
<dbReference type="AlphaFoldDB" id="A0A2N7JPK1"/>
<dbReference type="RefSeq" id="WP_102552784.1">
    <property type="nucleotide sequence ID" value="NZ_MCZF01000202.1"/>
</dbReference>
<dbReference type="Gene3D" id="3.40.630.30">
    <property type="match status" value="1"/>
</dbReference>
<sequence length="188" mass="21573">MFKLETDRLILRDMSLEDECAFVAISQDAKYQRFYDESDCEPSKYRELTQLFVTQASEVPRKSYQLAVESKHSGKFIGTVCLRLEDIRQASMGCAFSREAQGTGLSLEAATALAGFGFSELGIHRIYAETISKNLAAIKLCQVLGMRQEAYFKQHRFFKGKWWDTVVLAVLRSEWEKHSNGKWHAEIR</sequence>
<evidence type="ECO:0000313" key="2">
    <source>
        <dbReference type="EMBL" id="PMM47737.1"/>
    </source>
</evidence>
<evidence type="ECO:0000313" key="3">
    <source>
        <dbReference type="Proteomes" id="UP000235533"/>
    </source>
</evidence>